<dbReference type="OrthoDB" id="798298at2"/>
<reference evidence="2 3" key="1">
    <citation type="submission" date="2016-11" db="EMBL/GenBank/DDBJ databases">
        <title>Whole genomes of Flavobacteriaceae.</title>
        <authorList>
            <person name="Stine C."/>
            <person name="Li C."/>
            <person name="Tadesse D."/>
        </authorList>
    </citation>
    <scope>NUCLEOTIDE SEQUENCE [LARGE SCALE GENOMIC DNA]</scope>
    <source>
        <strain evidence="2 3">DSM 18292</strain>
    </source>
</reference>
<accession>A0A226HNM3</accession>
<dbReference type="SUPFAM" id="SSF53756">
    <property type="entry name" value="UDP-Glycosyltransferase/glycogen phosphorylase"/>
    <property type="match status" value="1"/>
</dbReference>
<dbReference type="EMBL" id="MUGW01000004">
    <property type="protein sequence ID" value="OXA95795.1"/>
    <property type="molecule type" value="Genomic_DNA"/>
</dbReference>
<comment type="caution">
    <text evidence="2">The sequence shown here is derived from an EMBL/GenBank/DDBJ whole genome shotgun (WGS) entry which is preliminary data.</text>
</comment>
<dbReference type="Proteomes" id="UP000198345">
    <property type="component" value="Unassembled WGS sequence"/>
</dbReference>
<evidence type="ECO:0000259" key="1">
    <source>
        <dbReference type="Pfam" id="PF00534"/>
    </source>
</evidence>
<dbReference type="PANTHER" id="PTHR12526:SF630">
    <property type="entry name" value="GLYCOSYLTRANSFERASE"/>
    <property type="match status" value="1"/>
</dbReference>
<sequence>MMKPKVNVAIISISLAKGGAERFASLLSKMIEAENIAVHNIIINDAVDYDYKGKLYNLGTASSSTFSVFKKIEKGYLLCKYLKNNNIDVVIDNRPRNHYIRELLTTLIYGSRRIIFVIHSFNFKNYFPSPQFLSQKLYRNATKLVCVSKEIEEGIREKLGFLNTITIYNPYEVVDTVVAEKVSDNENYILFFGRFDEKVKNFSLMLEAFSKSEIYKAGYCLYLLGEGPDLVFIQNKIKELQLDEFVKILPFVKNPQEWIAKAKFTILTSQYEGFPMSLVESLAAGTPIVAVDCKSGPKEIVKPEHNGLLVENHNAPELSKAMKRMIEDENLYNFCKKNASESVEHLSLDTISKQWKALILFDTND</sequence>
<gene>
    <name evidence="2" type="ORF">B0A66_02255</name>
</gene>
<name>A0A226HNM3_9FLAO</name>
<dbReference type="Pfam" id="PF00534">
    <property type="entry name" value="Glycos_transf_1"/>
    <property type="match status" value="1"/>
</dbReference>
<feature type="domain" description="Glycosyl transferase family 1" evidence="1">
    <location>
        <begin position="182"/>
        <end position="340"/>
    </location>
</feature>
<dbReference type="GO" id="GO:0016757">
    <property type="term" value="F:glycosyltransferase activity"/>
    <property type="evidence" value="ECO:0007669"/>
    <property type="project" value="InterPro"/>
</dbReference>
<dbReference type="PANTHER" id="PTHR12526">
    <property type="entry name" value="GLYCOSYLTRANSFERASE"/>
    <property type="match status" value="1"/>
</dbReference>
<dbReference type="InterPro" id="IPR001296">
    <property type="entry name" value="Glyco_trans_1"/>
</dbReference>
<proteinExistence type="predicted"/>
<keyword evidence="2" id="KW-0808">Transferase</keyword>
<dbReference type="AlphaFoldDB" id="A0A226HNM3"/>
<evidence type="ECO:0000313" key="2">
    <source>
        <dbReference type="EMBL" id="OXA95795.1"/>
    </source>
</evidence>
<protein>
    <submittedName>
        <fullName evidence="2">Glycosyltransferase</fullName>
    </submittedName>
</protein>
<dbReference type="Gene3D" id="3.40.50.2000">
    <property type="entry name" value="Glycogen Phosphorylase B"/>
    <property type="match status" value="2"/>
</dbReference>
<keyword evidence="3" id="KW-1185">Reference proteome</keyword>
<dbReference type="RefSeq" id="WP_089048228.1">
    <property type="nucleotide sequence ID" value="NZ_FXTV01000028.1"/>
</dbReference>
<evidence type="ECO:0000313" key="3">
    <source>
        <dbReference type="Proteomes" id="UP000198345"/>
    </source>
</evidence>
<organism evidence="2 3">
    <name type="scientific">Flavobacterium hercynium</name>
    <dbReference type="NCBI Taxonomy" id="387094"/>
    <lineage>
        <taxon>Bacteria</taxon>
        <taxon>Pseudomonadati</taxon>
        <taxon>Bacteroidota</taxon>
        <taxon>Flavobacteriia</taxon>
        <taxon>Flavobacteriales</taxon>
        <taxon>Flavobacteriaceae</taxon>
        <taxon>Flavobacterium</taxon>
    </lineage>
</organism>